<proteinExistence type="inferred from homology"/>
<feature type="transmembrane region" description="Helical" evidence="8">
    <location>
        <begin position="369"/>
        <end position="388"/>
    </location>
</feature>
<dbReference type="Proteomes" id="UP001589828">
    <property type="component" value="Unassembled WGS sequence"/>
</dbReference>
<accession>A0ABV6L9A9</accession>
<name>A0ABV6L9A9_9SPHI</name>
<reference evidence="9 10" key="1">
    <citation type="submission" date="2024-09" db="EMBL/GenBank/DDBJ databases">
        <authorList>
            <person name="Sun Q."/>
            <person name="Mori K."/>
        </authorList>
    </citation>
    <scope>NUCLEOTIDE SEQUENCE [LARGE SCALE GENOMIC DNA]</scope>
    <source>
        <strain evidence="9 10">NCAIM B.02415</strain>
    </source>
</reference>
<gene>
    <name evidence="9" type="ORF">ACFFGT_17615</name>
</gene>
<feature type="transmembrane region" description="Helical" evidence="8">
    <location>
        <begin position="456"/>
        <end position="473"/>
    </location>
</feature>
<comment type="similarity">
    <text evidence="2 7">Belongs to the membrane-bound acyltransferase family.</text>
</comment>
<evidence type="ECO:0000256" key="8">
    <source>
        <dbReference type="SAM" id="Phobius"/>
    </source>
</evidence>
<evidence type="ECO:0000256" key="4">
    <source>
        <dbReference type="ARBA" id="ARBA00022692"/>
    </source>
</evidence>
<comment type="caution">
    <text evidence="9">The sequence shown here is derived from an EMBL/GenBank/DDBJ whole genome shotgun (WGS) entry which is preliminary data.</text>
</comment>
<dbReference type="PANTHER" id="PTHR13285:SF18">
    <property type="entry name" value="PROTEIN-CYSTEINE N-PALMITOYLTRANSFERASE RASP"/>
    <property type="match status" value="1"/>
</dbReference>
<evidence type="ECO:0000256" key="5">
    <source>
        <dbReference type="ARBA" id="ARBA00022989"/>
    </source>
</evidence>
<dbReference type="InterPro" id="IPR051085">
    <property type="entry name" value="MB_O-acyltransferase"/>
</dbReference>
<feature type="transmembrane region" description="Helical" evidence="8">
    <location>
        <begin position="78"/>
        <end position="94"/>
    </location>
</feature>
<dbReference type="Pfam" id="PF03062">
    <property type="entry name" value="MBOAT"/>
    <property type="match status" value="1"/>
</dbReference>
<feature type="transmembrane region" description="Helical" evidence="8">
    <location>
        <begin position="6"/>
        <end position="23"/>
    </location>
</feature>
<keyword evidence="6 7" id="KW-0472">Membrane</keyword>
<dbReference type="RefSeq" id="WP_377023843.1">
    <property type="nucleotide sequence ID" value="NZ_JBHLTS010000023.1"/>
</dbReference>
<keyword evidence="3 7" id="KW-1003">Cell membrane</keyword>
<dbReference type="InterPro" id="IPR024194">
    <property type="entry name" value="Ac/AlaTfrase_AlgI/DltB"/>
</dbReference>
<feature type="transmembrane region" description="Helical" evidence="8">
    <location>
        <begin position="32"/>
        <end position="58"/>
    </location>
</feature>
<dbReference type="InterPro" id="IPR028362">
    <property type="entry name" value="AlgI"/>
</dbReference>
<feature type="transmembrane region" description="Helical" evidence="8">
    <location>
        <begin position="227"/>
        <end position="245"/>
    </location>
</feature>
<evidence type="ECO:0000256" key="1">
    <source>
        <dbReference type="ARBA" id="ARBA00004651"/>
    </source>
</evidence>
<dbReference type="EMBL" id="JBHLTS010000023">
    <property type="protein sequence ID" value="MFC0516042.1"/>
    <property type="molecule type" value="Genomic_DNA"/>
</dbReference>
<dbReference type="InterPro" id="IPR004299">
    <property type="entry name" value="MBOAT_fam"/>
</dbReference>
<evidence type="ECO:0000256" key="6">
    <source>
        <dbReference type="ARBA" id="ARBA00023136"/>
    </source>
</evidence>
<evidence type="ECO:0000256" key="3">
    <source>
        <dbReference type="ARBA" id="ARBA00022475"/>
    </source>
</evidence>
<evidence type="ECO:0000256" key="7">
    <source>
        <dbReference type="PIRNR" id="PIRNR016636"/>
    </source>
</evidence>
<comment type="subcellular location">
    <subcellularLocation>
        <location evidence="1">Cell membrane</location>
        <topology evidence="1">Multi-pass membrane protein</topology>
    </subcellularLocation>
</comment>
<organism evidence="9 10">
    <name type="scientific">Mucilaginibacter angelicae</name>
    <dbReference type="NCBI Taxonomy" id="869718"/>
    <lineage>
        <taxon>Bacteria</taxon>
        <taxon>Pseudomonadati</taxon>
        <taxon>Bacteroidota</taxon>
        <taxon>Sphingobacteriia</taxon>
        <taxon>Sphingobacteriales</taxon>
        <taxon>Sphingobacteriaceae</taxon>
        <taxon>Mucilaginibacter</taxon>
    </lineage>
</organism>
<dbReference type="PIRSF" id="PIRSF500217">
    <property type="entry name" value="AlgI"/>
    <property type="match status" value="1"/>
</dbReference>
<dbReference type="PANTHER" id="PTHR13285">
    <property type="entry name" value="ACYLTRANSFERASE"/>
    <property type="match status" value="1"/>
</dbReference>
<feature type="transmembrane region" description="Helical" evidence="8">
    <location>
        <begin position="330"/>
        <end position="349"/>
    </location>
</feature>
<keyword evidence="4 8" id="KW-0812">Transmembrane</keyword>
<evidence type="ECO:0000313" key="10">
    <source>
        <dbReference type="Proteomes" id="UP001589828"/>
    </source>
</evidence>
<keyword evidence="7" id="KW-0012">Acyltransferase</keyword>
<keyword evidence="5 8" id="KW-1133">Transmembrane helix</keyword>
<evidence type="ECO:0000313" key="9">
    <source>
        <dbReference type="EMBL" id="MFC0516042.1"/>
    </source>
</evidence>
<feature type="transmembrane region" description="Helical" evidence="8">
    <location>
        <begin position="122"/>
        <end position="141"/>
    </location>
</feature>
<keyword evidence="7" id="KW-0808">Transferase</keyword>
<evidence type="ECO:0000256" key="2">
    <source>
        <dbReference type="ARBA" id="ARBA00010323"/>
    </source>
</evidence>
<keyword evidence="10" id="KW-1185">Reference proteome</keyword>
<sequence>MLFNSFGFGIFLIVVFVLYWFVLNRKLQQQNLLLLAASYFFYACWDWRFLLLLIFSTLLDYFTGLKMFQAKTQGLKTFWLWLSISVNLGFLGIFKYYNFFASSLAGLCANMGIHLSPFTLNVILPVGISFYTFHGLSYVIDVYKNRIKAERNFIDYSLFVSFFPLLVAGPIERATHLLPQVKTTRKFDYQEAINGLRQILWGLFKKAVIADQCADYANTIFANSSHYPGSTLVLGAIFFAFQIYCDFSGYSDMALGIAKLFGFELLRNFAFPYFSRDMAEFWRRWHISLSSWFRDYLYIPLGGSKTGTWLKVRNTLIIFLVSGFWHGANWTFIIWGLLNALFILPSILLKTNRNHLEIVAKGKALPTPVEFLQMVLTFIQVIFAWIFFRADSVTQAFKYLGGIFSRSLFSVPQLDVNKAQLLELIILIFAFIIVEWQGRENQYAIEKLTWLRRRGYRLAFYYTLIMVIFLFTGKEQQFIYFQF</sequence>
<dbReference type="PIRSF" id="PIRSF016636">
    <property type="entry name" value="AlgI_DltB"/>
    <property type="match status" value="1"/>
</dbReference>
<feature type="transmembrane region" description="Helical" evidence="8">
    <location>
        <begin position="419"/>
        <end position="436"/>
    </location>
</feature>
<protein>
    <submittedName>
        <fullName evidence="9">MBOAT family O-acyltransferase</fullName>
    </submittedName>
</protein>